<dbReference type="EMBL" id="CAADFO010000011">
    <property type="protein sequence ID" value="VFK25056.1"/>
    <property type="molecule type" value="Genomic_DNA"/>
</dbReference>
<name>A0A450XKW1_9GAMM</name>
<evidence type="ECO:0000313" key="2">
    <source>
        <dbReference type="EMBL" id="VFK29788.1"/>
    </source>
</evidence>
<proteinExistence type="predicted"/>
<dbReference type="EMBL" id="CAADGH010000013">
    <property type="protein sequence ID" value="VFK74946.1"/>
    <property type="molecule type" value="Genomic_DNA"/>
</dbReference>
<evidence type="ECO:0000313" key="1">
    <source>
        <dbReference type="EMBL" id="VFK25056.1"/>
    </source>
</evidence>
<dbReference type="EMBL" id="CAADFQ010000012">
    <property type="protein sequence ID" value="VFK29788.1"/>
    <property type="molecule type" value="Genomic_DNA"/>
</dbReference>
<dbReference type="AlphaFoldDB" id="A0A450XKW1"/>
<sequence length="85" mass="9763">MFIHRMETMIARKGVLHLEALPFESGDKVEITILKTGHGARATRKTHGWRVRRKDSHGGRFRCATARWFYYETANALSSSGVFVR</sequence>
<accession>A0A450XKW1</accession>
<reference evidence="2" key="1">
    <citation type="submission" date="2019-02" db="EMBL/GenBank/DDBJ databases">
        <authorList>
            <person name="Gruber-Vodicka R. H."/>
            <person name="Seah K. B. B."/>
        </authorList>
    </citation>
    <scope>NUCLEOTIDE SEQUENCE</scope>
    <source>
        <strain evidence="1">BECK_BZ197</strain>
        <strain evidence="3">BECK_BZ198</strain>
        <strain evidence="2">BECK_BZ199</strain>
    </source>
</reference>
<protein>
    <submittedName>
        <fullName evidence="2">Uncharacterized protein</fullName>
    </submittedName>
</protein>
<evidence type="ECO:0000313" key="3">
    <source>
        <dbReference type="EMBL" id="VFK74946.1"/>
    </source>
</evidence>
<gene>
    <name evidence="1" type="ORF">BECKMB1821G_GA0114241_101115</name>
    <name evidence="3" type="ORF">BECKMB1821H_GA0114242_10134</name>
    <name evidence="2" type="ORF">BECKMB1821I_GA0114274_10124</name>
</gene>
<organism evidence="2">
    <name type="scientific">Candidatus Kentrum sp. MB</name>
    <dbReference type="NCBI Taxonomy" id="2138164"/>
    <lineage>
        <taxon>Bacteria</taxon>
        <taxon>Pseudomonadati</taxon>
        <taxon>Pseudomonadota</taxon>
        <taxon>Gammaproteobacteria</taxon>
        <taxon>Candidatus Kentrum</taxon>
    </lineage>
</organism>